<dbReference type="InterPro" id="IPR012674">
    <property type="entry name" value="Calycin"/>
</dbReference>
<dbReference type="GO" id="GO:0030682">
    <property type="term" value="P:symbiont-mediated perturbation of host defenses"/>
    <property type="evidence" value="ECO:0007669"/>
    <property type="project" value="InterPro"/>
</dbReference>
<feature type="signal peptide" evidence="1">
    <location>
        <begin position="1"/>
        <end position="17"/>
    </location>
</feature>
<proteinExistence type="evidence at transcript level"/>
<dbReference type="SUPFAM" id="SSF50814">
    <property type="entry name" value="Lipocalins"/>
    <property type="match status" value="1"/>
</dbReference>
<dbReference type="Pfam" id="PF02098">
    <property type="entry name" value="His_binding"/>
    <property type="match status" value="1"/>
</dbReference>
<dbReference type="EMBL" id="GBIH01001304">
    <property type="protein sequence ID" value="JAC93406.1"/>
    <property type="molecule type" value="mRNA"/>
</dbReference>
<keyword evidence="1" id="KW-0732">Signal</keyword>
<reference evidence="2" key="1">
    <citation type="journal article" date="2015" name="PLoS Negl. Trop. Dis.">
        <title>Deep Sequencing Analysis of the Ixodes ricinus Haemocytome.</title>
        <authorList>
            <person name="Kotsyfakis M."/>
            <person name="Kopacek P."/>
            <person name="Franta Z."/>
            <person name="Pedra J.H."/>
            <person name="Ribeiro J.M."/>
        </authorList>
    </citation>
    <scope>NUCLEOTIDE SEQUENCE</scope>
</reference>
<organism evidence="2">
    <name type="scientific">Ixodes ricinus</name>
    <name type="common">Common tick</name>
    <name type="synonym">Acarus ricinus</name>
    <dbReference type="NCBI Taxonomy" id="34613"/>
    <lineage>
        <taxon>Eukaryota</taxon>
        <taxon>Metazoa</taxon>
        <taxon>Ecdysozoa</taxon>
        <taxon>Arthropoda</taxon>
        <taxon>Chelicerata</taxon>
        <taxon>Arachnida</taxon>
        <taxon>Acari</taxon>
        <taxon>Parasitiformes</taxon>
        <taxon>Ixodida</taxon>
        <taxon>Ixodoidea</taxon>
        <taxon>Ixodidae</taxon>
        <taxon>Ixodinae</taxon>
        <taxon>Ixodes</taxon>
    </lineage>
</organism>
<evidence type="ECO:0000313" key="2">
    <source>
        <dbReference type="EMBL" id="JAC93406.1"/>
    </source>
</evidence>
<dbReference type="InterPro" id="IPR002970">
    <property type="entry name" value="Tick_his-bd"/>
</dbReference>
<dbReference type="Gene3D" id="2.40.128.20">
    <property type="match status" value="1"/>
</dbReference>
<sequence length="185" mass="21706">MIAALFLVIQLLGQSESQTILCDGDFPNATEVMVKLPRTYRLQSAFNVSNLDCVYQVFYNITHRNKTYKKYNLVYMYTVKKYKDFQDQPFYVRGVENYTIILAYKPDEYFQPEKKELILYSDKETCMVTKDPNSHFTSNVCSLLVTEASFYDPRKECTQAFIRHCGHAAYNFTSISRCVNRTDYN</sequence>
<accession>A0A090X9I4</accession>
<feature type="chain" id="PRO_5001866987" evidence="1">
    <location>
        <begin position="18"/>
        <end position="185"/>
    </location>
</feature>
<dbReference type="GO" id="GO:0043176">
    <property type="term" value="F:amine binding"/>
    <property type="evidence" value="ECO:0007669"/>
    <property type="project" value="InterPro"/>
</dbReference>
<protein>
    <submittedName>
        <fullName evidence="2">Putative secreted protein</fullName>
    </submittedName>
</protein>
<dbReference type="AlphaFoldDB" id="A0A090X9I4"/>
<evidence type="ECO:0000256" key="1">
    <source>
        <dbReference type="SAM" id="SignalP"/>
    </source>
</evidence>
<name>A0A090X9I4_IXORI</name>